<feature type="region of interest" description="Disordered" evidence="1">
    <location>
        <begin position="15"/>
        <end position="52"/>
    </location>
</feature>
<reference evidence="2" key="1">
    <citation type="submission" date="2017-05" db="UniProtKB">
        <authorList>
            <consortium name="EnsemblMetazoa"/>
        </authorList>
    </citation>
    <scope>IDENTIFICATION</scope>
</reference>
<dbReference type="EnsemblMetazoa" id="Aqu2.1.01489_001">
    <property type="protein sequence ID" value="Aqu2.1.01489_001"/>
    <property type="gene ID" value="Aqu2.1.01489"/>
</dbReference>
<name>A0A1X7SHG1_AMPQE</name>
<feature type="compositionally biased region" description="Basic and acidic residues" evidence="1">
    <location>
        <begin position="23"/>
        <end position="36"/>
    </location>
</feature>
<dbReference type="AlphaFoldDB" id="A0A1X7SHG1"/>
<accession>A0A1X7SHG1</accession>
<organism evidence="2">
    <name type="scientific">Amphimedon queenslandica</name>
    <name type="common">Sponge</name>
    <dbReference type="NCBI Taxonomy" id="400682"/>
    <lineage>
        <taxon>Eukaryota</taxon>
        <taxon>Metazoa</taxon>
        <taxon>Porifera</taxon>
        <taxon>Demospongiae</taxon>
        <taxon>Heteroscleromorpha</taxon>
        <taxon>Haplosclerida</taxon>
        <taxon>Niphatidae</taxon>
        <taxon>Amphimedon</taxon>
    </lineage>
</organism>
<proteinExistence type="predicted"/>
<evidence type="ECO:0000256" key="1">
    <source>
        <dbReference type="SAM" id="MobiDB-lite"/>
    </source>
</evidence>
<dbReference type="InParanoid" id="A0A1X7SHG1"/>
<protein>
    <submittedName>
        <fullName evidence="2">Uncharacterized protein</fullName>
    </submittedName>
</protein>
<evidence type="ECO:0000313" key="2">
    <source>
        <dbReference type="EnsemblMetazoa" id="Aqu2.1.01489_001"/>
    </source>
</evidence>
<sequence length="93" mass="10663">MTYFKFNVIAKPILQGQMHQHRQKNDQGKKKSDLAHERKKKQAADINKNDSIEDIFSQTSAKDYDVFPDSPNPAEHNISITAAKHLHLKVHSL</sequence>